<keyword evidence="2" id="KW-1185">Reference proteome</keyword>
<dbReference type="EMBL" id="CP036274">
    <property type="protein sequence ID" value="QDU28989.1"/>
    <property type="molecule type" value="Genomic_DNA"/>
</dbReference>
<dbReference type="AlphaFoldDB" id="A0A517YFI8"/>
<name>A0A517YFI8_9BACT</name>
<evidence type="ECO:0000313" key="1">
    <source>
        <dbReference type="EMBL" id="QDU28989.1"/>
    </source>
</evidence>
<protein>
    <submittedName>
        <fullName evidence="1">Uncharacterized protein</fullName>
    </submittedName>
</protein>
<dbReference type="KEGG" id="aagg:ETAA8_40950"/>
<gene>
    <name evidence="1" type="ORF">ETAA8_40950</name>
</gene>
<organism evidence="1 2">
    <name type="scientific">Anatilimnocola aggregata</name>
    <dbReference type="NCBI Taxonomy" id="2528021"/>
    <lineage>
        <taxon>Bacteria</taxon>
        <taxon>Pseudomonadati</taxon>
        <taxon>Planctomycetota</taxon>
        <taxon>Planctomycetia</taxon>
        <taxon>Pirellulales</taxon>
        <taxon>Pirellulaceae</taxon>
        <taxon>Anatilimnocola</taxon>
    </lineage>
</organism>
<accession>A0A517YFI8</accession>
<reference evidence="1 2" key="1">
    <citation type="submission" date="2019-02" db="EMBL/GenBank/DDBJ databases">
        <title>Deep-cultivation of Planctomycetes and their phenomic and genomic characterization uncovers novel biology.</title>
        <authorList>
            <person name="Wiegand S."/>
            <person name="Jogler M."/>
            <person name="Boedeker C."/>
            <person name="Pinto D."/>
            <person name="Vollmers J."/>
            <person name="Rivas-Marin E."/>
            <person name="Kohn T."/>
            <person name="Peeters S.H."/>
            <person name="Heuer A."/>
            <person name="Rast P."/>
            <person name="Oberbeckmann S."/>
            <person name="Bunk B."/>
            <person name="Jeske O."/>
            <person name="Meyerdierks A."/>
            <person name="Storesund J.E."/>
            <person name="Kallscheuer N."/>
            <person name="Luecker S."/>
            <person name="Lage O.M."/>
            <person name="Pohl T."/>
            <person name="Merkel B.J."/>
            <person name="Hornburger P."/>
            <person name="Mueller R.-W."/>
            <person name="Bruemmer F."/>
            <person name="Labrenz M."/>
            <person name="Spormann A.M."/>
            <person name="Op den Camp H."/>
            <person name="Overmann J."/>
            <person name="Amann R."/>
            <person name="Jetten M.S.M."/>
            <person name="Mascher T."/>
            <person name="Medema M.H."/>
            <person name="Devos D.P."/>
            <person name="Kaster A.-K."/>
            <person name="Ovreas L."/>
            <person name="Rohde M."/>
            <person name="Galperin M.Y."/>
            <person name="Jogler C."/>
        </authorList>
    </citation>
    <scope>NUCLEOTIDE SEQUENCE [LARGE SCALE GENOMIC DNA]</scope>
    <source>
        <strain evidence="1 2">ETA_A8</strain>
    </source>
</reference>
<proteinExistence type="predicted"/>
<evidence type="ECO:0000313" key="2">
    <source>
        <dbReference type="Proteomes" id="UP000315017"/>
    </source>
</evidence>
<sequence>MIDVRTLLLTNANLIRWPLVGKLFHVAKLETPDDSLRPHGGIAAPLVSCIFCFTGRMLPCLC</sequence>
<dbReference type="Proteomes" id="UP000315017">
    <property type="component" value="Chromosome"/>
</dbReference>